<dbReference type="InterPro" id="IPR018192">
    <property type="entry name" value="Ribosomal_uS5_N_CS"/>
</dbReference>
<dbReference type="KEGG" id="amob:HG15A2_48510"/>
<dbReference type="GO" id="GO:0003735">
    <property type="term" value="F:structural constituent of ribosome"/>
    <property type="evidence" value="ECO:0007669"/>
    <property type="project" value="UniProtKB-UniRule"/>
</dbReference>
<dbReference type="SUPFAM" id="SSF54768">
    <property type="entry name" value="dsRNA-binding domain-like"/>
    <property type="match status" value="1"/>
</dbReference>
<evidence type="ECO:0000256" key="8">
    <source>
        <dbReference type="HAMAP-Rule" id="MF_01307"/>
    </source>
</evidence>
<dbReference type="GO" id="GO:0015935">
    <property type="term" value="C:small ribosomal subunit"/>
    <property type="evidence" value="ECO:0007669"/>
    <property type="project" value="InterPro"/>
</dbReference>
<keyword evidence="3 8" id="KW-0699">rRNA-binding</keyword>
<dbReference type="EMBL" id="CP036263">
    <property type="protein sequence ID" value="QDT01509.1"/>
    <property type="molecule type" value="Genomic_DNA"/>
</dbReference>
<feature type="compositionally biased region" description="Polar residues" evidence="10">
    <location>
        <begin position="1"/>
        <end position="13"/>
    </location>
</feature>
<dbReference type="InterPro" id="IPR005712">
    <property type="entry name" value="Ribosomal_uS5_bac-type"/>
</dbReference>
<evidence type="ECO:0000256" key="5">
    <source>
        <dbReference type="ARBA" id="ARBA00022980"/>
    </source>
</evidence>
<dbReference type="Gene3D" id="3.30.230.10">
    <property type="match status" value="1"/>
</dbReference>
<dbReference type="Gene3D" id="3.30.160.20">
    <property type="match status" value="1"/>
</dbReference>
<evidence type="ECO:0000256" key="4">
    <source>
        <dbReference type="ARBA" id="ARBA00022884"/>
    </source>
</evidence>
<dbReference type="NCBIfam" id="TIGR01021">
    <property type="entry name" value="rpsE_bact"/>
    <property type="match status" value="1"/>
</dbReference>
<comment type="function">
    <text evidence="1 8">Located at the back of the 30S subunit body where it stabilizes the conformation of the head with respect to the body.</text>
</comment>
<comment type="similarity">
    <text evidence="2 8 9">Belongs to the universal ribosomal protein uS5 family.</text>
</comment>
<evidence type="ECO:0000313" key="12">
    <source>
        <dbReference type="EMBL" id="QDT01509.1"/>
    </source>
</evidence>
<dbReference type="InterPro" id="IPR014721">
    <property type="entry name" value="Ribsml_uS5_D2-typ_fold_subgr"/>
</dbReference>
<dbReference type="FunFam" id="3.30.230.10:FF:000002">
    <property type="entry name" value="30S ribosomal protein S5"/>
    <property type="match status" value="1"/>
</dbReference>
<dbReference type="GO" id="GO:0019843">
    <property type="term" value="F:rRNA binding"/>
    <property type="evidence" value="ECO:0007669"/>
    <property type="project" value="UniProtKB-UniRule"/>
</dbReference>
<gene>
    <name evidence="8 12" type="primary">rpsE</name>
    <name evidence="12" type="ORF">HG15A2_48510</name>
</gene>
<protein>
    <recommendedName>
        <fullName evidence="7 8">Small ribosomal subunit protein uS5</fullName>
    </recommendedName>
</protein>
<organism evidence="12 13">
    <name type="scientific">Adhaeretor mobilis</name>
    <dbReference type="NCBI Taxonomy" id="1930276"/>
    <lineage>
        <taxon>Bacteria</taxon>
        <taxon>Pseudomonadati</taxon>
        <taxon>Planctomycetota</taxon>
        <taxon>Planctomycetia</taxon>
        <taxon>Pirellulales</taxon>
        <taxon>Lacipirellulaceae</taxon>
        <taxon>Adhaeretor</taxon>
    </lineage>
</organism>
<evidence type="ECO:0000256" key="1">
    <source>
        <dbReference type="ARBA" id="ARBA00003093"/>
    </source>
</evidence>
<evidence type="ECO:0000259" key="11">
    <source>
        <dbReference type="PROSITE" id="PS50881"/>
    </source>
</evidence>
<dbReference type="InterPro" id="IPR020568">
    <property type="entry name" value="Ribosomal_Su5_D2-typ_SF"/>
</dbReference>
<evidence type="ECO:0000256" key="10">
    <source>
        <dbReference type="SAM" id="MobiDB-lite"/>
    </source>
</evidence>
<dbReference type="PROSITE" id="PS00585">
    <property type="entry name" value="RIBOSOMAL_S5"/>
    <property type="match status" value="1"/>
</dbReference>
<feature type="domain" description="S5 DRBM" evidence="11">
    <location>
        <begin position="44"/>
        <end position="107"/>
    </location>
</feature>
<dbReference type="Pfam" id="PF03719">
    <property type="entry name" value="Ribosomal_S5_C"/>
    <property type="match status" value="1"/>
</dbReference>
<keyword evidence="5 8" id="KW-0689">Ribosomal protein</keyword>
<keyword evidence="4 8" id="KW-0694">RNA-binding</keyword>
<dbReference type="GO" id="GO:0006412">
    <property type="term" value="P:translation"/>
    <property type="evidence" value="ECO:0007669"/>
    <property type="project" value="UniProtKB-UniRule"/>
</dbReference>
<keyword evidence="13" id="KW-1185">Reference proteome</keyword>
<dbReference type="PANTHER" id="PTHR48277">
    <property type="entry name" value="MITOCHONDRIAL RIBOSOMAL PROTEIN S5"/>
    <property type="match status" value="1"/>
</dbReference>
<dbReference type="GO" id="GO:0005737">
    <property type="term" value="C:cytoplasm"/>
    <property type="evidence" value="ECO:0007669"/>
    <property type="project" value="UniProtKB-ARBA"/>
</dbReference>
<feature type="region of interest" description="Disordered" evidence="10">
    <location>
        <begin position="1"/>
        <end position="41"/>
    </location>
</feature>
<keyword evidence="6 8" id="KW-0687">Ribonucleoprotein</keyword>
<evidence type="ECO:0000256" key="3">
    <source>
        <dbReference type="ARBA" id="ARBA00022730"/>
    </source>
</evidence>
<reference evidence="12 13" key="1">
    <citation type="submission" date="2019-02" db="EMBL/GenBank/DDBJ databases">
        <title>Deep-cultivation of Planctomycetes and their phenomic and genomic characterization uncovers novel biology.</title>
        <authorList>
            <person name="Wiegand S."/>
            <person name="Jogler M."/>
            <person name="Boedeker C."/>
            <person name="Pinto D."/>
            <person name="Vollmers J."/>
            <person name="Rivas-Marin E."/>
            <person name="Kohn T."/>
            <person name="Peeters S.H."/>
            <person name="Heuer A."/>
            <person name="Rast P."/>
            <person name="Oberbeckmann S."/>
            <person name="Bunk B."/>
            <person name="Jeske O."/>
            <person name="Meyerdierks A."/>
            <person name="Storesund J.E."/>
            <person name="Kallscheuer N."/>
            <person name="Luecker S."/>
            <person name="Lage O.M."/>
            <person name="Pohl T."/>
            <person name="Merkel B.J."/>
            <person name="Hornburger P."/>
            <person name="Mueller R.-W."/>
            <person name="Bruemmer F."/>
            <person name="Labrenz M."/>
            <person name="Spormann A.M."/>
            <person name="Op den Camp H."/>
            <person name="Overmann J."/>
            <person name="Amann R."/>
            <person name="Jetten M.S.M."/>
            <person name="Mascher T."/>
            <person name="Medema M.H."/>
            <person name="Devos D.P."/>
            <person name="Kaster A.-K."/>
            <person name="Ovreas L."/>
            <person name="Rohde M."/>
            <person name="Galperin M.Y."/>
            <person name="Jogler C."/>
        </authorList>
    </citation>
    <scope>NUCLEOTIDE SEQUENCE [LARGE SCALE GENOMIC DNA]</scope>
    <source>
        <strain evidence="12 13">HG15A2</strain>
    </source>
</reference>
<proteinExistence type="inferred from homology"/>
<evidence type="ECO:0000256" key="7">
    <source>
        <dbReference type="ARBA" id="ARBA00035255"/>
    </source>
</evidence>
<dbReference type="AlphaFoldDB" id="A0A517N2Z6"/>
<dbReference type="PANTHER" id="PTHR48277:SF1">
    <property type="entry name" value="MITOCHONDRIAL RIBOSOMAL PROTEIN S5"/>
    <property type="match status" value="1"/>
</dbReference>
<name>A0A517N2Z6_9BACT</name>
<comment type="function">
    <text evidence="8">With S4 and S12 plays an important role in translational accuracy.</text>
</comment>
<evidence type="ECO:0000313" key="13">
    <source>
        <dbReference type="Proteomes" id="UP000319852"/>
    </source>
</evidence>
<dbReference type="InterPro" id="IPR005324">
    <property type="entry name" value="Ribosomal_uS5_C"/>
</dbReference>
<dbReference type="OrthoDB" id="9809045at2"/>
<dbReference type="InterPro" id="IPR013810">
    <property type="entry name" value="Ribosomal_uS5_N"/>
</dbReference>
<dbReference type="Pfam" id="PF00333">
    <property type="entry name" value="Ribosomal_S5"/>
    <property type="match status" value="1"/>
</dbReference>
<comment type="domain">
    <text evidence="8">The N-terminal domain interacts with the head of the 30S subunit; the C-terminal domain interacts with the body and contacts protein S4. The interaction surface between S4 and S5 is involved in control of translational fidelity.</text>
</comment>
<comment type="subunit">
    <text evidence="8">Part of the 30S ribosomal subunit. Contacts proteins S4 and S8.</text>
</comment>
<accession>A0A517N2Z6</accession>
<dbReference type="PROSITE" id="PS50881">
    <property type="entry name" value="S5_DSRBD"/>
    <property type="match status" value="1"/>
</dbReference>
<evidence type="ECO:0000256" key="2">
    <source>
        <dbReference type="ARBA" id="ARBA00008945"/>
    </source>
</evidence>
<dbReference type="HAMAP" id="MF_01307_B">
    <property type="entry name" value="Ribosomal_uS5_B"/>
    <property type="match status" value="1"/>
</dbReference>
<dbReference type="Proteomes" id="UP000319852">
    <property type="component" value="Chromosome"/>
</dbReference>
<dbReference type="SUPFAM" id="SSF54211">
    <property type="entry name" value="Ribosomal protein S5 domain 2-like"/>
    <property type="match status" value="1"/>
</dbReference>
<sequence length="195" mass="20454">MSTGAPTSSNSRNAGKPGGKPDGKGGKRRRRPQKSDEEKQRGELIEKVVKIKRCAAVVKGGRRFSFAAMVVVGNGKGKVGWGYGKANEVPPSVEKAVKEGMRSQVEIPMDESTIPHQVIGEFGAARVVLVPAGPGTGVIAGAAVRAVCEAAGIHDILTKSFGSNNPVSLVKATIAGLQQLRPKHEVERLRGVNLS</sequence>
<dbReference type="InterPro" id="IPR000851">
    <property type="entry name" value="Ribosomal_uS5"/>
</dbReference>
<evidence type="ECO:0000256" key="9">
    <source>
        <dbReference type="RuleBase" id="RU003823"/>
    </source>
</evidence>
<evidence type="ECO:0000256" key="6">
    <source>
        <dbReference type="ARBA" id="ARBA00023274"/>
    </source>
</evidence>